<evidence type="ECO:0000313" key="2">
    <source>
        <dbReference type="Proteomes" id="UP000233782"/>
    </source>
</evidence>
<reference evidence="1 2" key="1">
    <citation type="submission" date="2017-12" db="EMBL/GenBank/DDBJ databases">
        <title>Genomic Encyclopedia of Type Strains, Phase III (KMG-III): the genomes of soil and plant-associated and newly described type strains.</title>
        <authorList>
            <person name="Whitman W."/>
        </authorList>
    </citation>
    <scope>NUCLEOTIDE SEQUENCE [LARGE SCALE GENOMIC DNA]</scope>
    <source>
        <strain evidence="1 2">LP43</strain>
    </source>
</reference>
<organism evidence="1 2">
    <name type="scientific">Pontibacter ramchanderi</name>
    <dbReference type="NCBI Taxonomy" id="1179743"/>
    <lineage>
        <taxon>Bacteria</taxon>
        <taxon>Pseudomonadati</taxon>
        <taxon>Bacteroidota</taxon>
        <taxon>Cytophagia</taxon>
        <taxon>Cytophagales</taxon>
        <taxon>Hymenobacteraceae</taxon>
        <taxon>Pontibacter</taxon>
    </lineage>
</organism>
<protein>
    <submittedName>
        <fullName evidence="1">Uncharacterized protein</fullName>
    </submittedName>
</protein>
<dbReference type="OrthoDB" id="9834473at2"/>
<comment type="caution">
    <text evidence="1">The sequence shown here is derived from an EMBL/GenBank/DDBJ whole genome shotgun (WGS) entry which is preliminary data.</text>
</comment>
<accession>A0A2N3V2N4</accession>
<keyword evidence="2" id="KW-1185">Reference proteome</keyword>
<proteinExistence type="predicted"/>
<dbReference type="AlphaFoldDB" id="A0A2N3V2N4"/>
<gene>
    <name evidence="1" type="ORF">BD749_0828</name>
</gene>
<name>A0A2N3V2N4_9BACT</name>
<dbReference type="RefSeq" id="WP_101443073.1">
    <property type="nucleotide sequence ID" value="NZ_PJMU01000001.1"/>
</dbReference>
<dbReference type="Proteomes" id="UP000233782">
    <property type="component" value="Unassembled WGS sequence"/>
</dbReference>
<dbReference type="EMBL" id="PJMU01000001">
    <property type="protein sequence ID" value="PKV75880.1"/>
    <property type="molecule type" value="Genomic_DNA"/>
</dbReference>
<evidence type="ECO:0000313" key="1">
    <source>
        <dbReference type="EMBL" id="PKV75880.1"/>
    </source>
</evidence>
<sequence length="277" mass="31899">MEADDKVVLNYFHRKIKERIRQLVKAETQSAEHNAKHLVGGLGLEAELRFFEDLLDRKMERARLDSGGFHVPVPFTRKELQQKEFDTPAIIANRREVYESLYQERKDEFIDQVAKGYCDLDVYQYLKNRIIGIRAAITLAGSGPGKAKEKTSLVWLAKHRHRLERLHASLIEENIIEEIDLDIFCEHFAGIPQSVYINFLPPKALVFYLLDRLKPYLSAELYTAANSTSSPTVVARHFVFKGKLLKDPYSVKSKGVSDKYWLHKKRINQIASSLAVL</sequence>